<dbReference type="SUPFAM" id="SSF56935">
    <property type="entry name" value="Porins"/>
    <property type="match status" value="1"/>
</dbReference>
<accession>A0A4V0Z3F5</accession>
<keyword evidence="3" id="KW-0813">Transport</keyword>
<comment type="subunit">
    <text evidence="2">Homotrimer.</text>
</comment>
<feature type="domain" description="Porin" evidence="12">
    <location>
        <begin position="11"/>
        <end position="342"/>
    </location>
</feature>
<dbReference type="OrthoDB" id="8679056at2"/>
<dbReference type="AlphaFoldDB" id="A0A4V0Z3F5"/>
<keyword evidence="9" id="KW-0472">Membrane</keyword>
<evidence type="ECO:0000313" key="13">
    <source>
        <dbReference type="EMBL" id="QBE63263.1"/>
    </source>
</evidence>
<dbReference type="PANTHER" id="PTHR34501:SF9">
    <property type="entry name" value="MAJOR OUTER MEMBRANE PROTEIN P.IA"/>
    <property type="match status" value="1"/>
</dbReference>
<reference evidence="13 14" key="1">
    <citation type="submission" date="2019-02" db="EMBL/GenBank/DDBJ databases">
        <title>Draft Genome Sequences of Six Type Strains of the Genus Massilia.</title>
        <authorList>
            <person name="Miess H."/>
            <person name="Frediansyhah A."/>
            <person name="Gross H."/>
        </authorList>
    </citation>
    <scope>NUCLEOTIDE SEQUENCE [LARGE SCALE GENOMIC DNA]</scope>
    <source>
        <strain evidence="13 14">DSM 17473</strain>
    </source>
</reference>
<gene>
    <name evidence="13" type="ORF">EWM63_10070</name>
</gene>
<keyword evidence="7" id="KW-0406">Ion transport</keyword>
<dbReference type="InterPro" id="IPR023614">
    <property type="entry name" value="Porin_dom_sf"/>
</dbReference>
<keyword evidence="4" id="KW-1134">Transmembrane beta strand</keyword>
<dbReference type="GO" id="GO:0006811">
    <property type="term" value="P:monoatomic ion transport"/>
    <property type="evidence" value="ECO:0007669"/>
    <property type="project" value="UniProtKB-KW"/>
</dbReference>
<feature type="chain" id="PRO_5020612715" evidence="11">
    <location>
        <begin position="24"/>
        <end position="370"/>
    </location>
</feature>
<evidence type="ECO:0000256" key="3">
    <source>
        <dbReference type="ARBA" id="ARBA00022448"/>
    </source>
</evidence>
<dbReference type="Pfam" id="PF13609">
    <property type="entry name" value="Porin_4"/>
    <property type="match status" value="1"/>
</dbReference>
<evidence type="ECO:0000313" key="14">
    <source>
        <dbReference type="Proteomes" id="UP000290637"/>
    </source>
</evidence>
<keyword evidence="5" id="KW-0812">Transmembrane</keyword>
<evidence type="ECO:0000256" key="2">
    <source>
        <dbReference type="ARBA" id="ARBA00011233"/>
    </source>
</evidence>
<protein>
    <submittedName>
        <fullName evidence="13">Porin</fullName>
    </submittedName>
</protein>
<evidence type="ECO:0000256" key="1">
    <source>
        <dbReference type="ARBA" id="ARBA00004571"/>
    </source>
</evidence>
<evidence type="ECO:0000256" key="7">
    <source>
        <dbReference type="ARBA" id="ARBA00023065"/>
    </source>
</evidence>
<dbReference type="Gene3D" id="2.40.160.10">
    <property type="entry name" value="Porin"/>
    <property type="match status" value="1"/>
</dbReference>
<dbReference type="InterPro" id="IPR002299">
    <property type="entry name" value="Porin_Neis"/>
</dbReference>
<keyword evidence="6 11" id="KW-0732">Signal</keyword>
<dbReference type="GO" id="GO:0015288">
    <property type="term" value="F:porin activity"/>
    <property type="evidence" value="ECO:0007669"/>
    <property type="project" value="UniProtKB-KW"/>
</dbReference>
<evidence type="ECO:0000256" key="9">
    <source>
        <dbReference type="ARBA" id="ARBA00023136"/>
    </source>
</evidence>
<evidence type="ECO:0000256" key="5">
    <source>
        <dbReference type="ARBA" id="ARBA00022692"/>
    </source>
</evidence>
<evidence type="ECO:0000256" key="6">
    <source>
        <dbReference type="ARBA" id="ARBA00022729"/>
    </source>
</evidence>
<dbReference type="EMBL" id="CP035913">
    <property type="protein sequence ID" value="QBE63263.1"/>
    <property type="molecule type" value="Genomic_DNA"/>
</dbReference>
<evidence type="ECO:0000256" key="4">
    <source>
        <dbReference type="ARBA" id="ARBA00022452"/>
    </source>
</evidence>
<sequence length="370" mass="38014">MQKTLIATAIAACTMAATLPAQAQSSISPTSISIYGLIDGAVEHYTNADAAGNGVTRSPSLGGGMFPSRIGFKGSEDLGGGLKAIFTLENGFAPDSGTINQGGRLFGRQAWVGLAGSWGQVTIGRNYNMLYVSSFDVDVFGPSQYGLGALDPAVPNGRSDNSIAYKGTFNGVTLGATYSLGRDTSSAGGASGTNCAGESATDAQACREWSTLLRYDRPTWAVVAAYDRIHGSPTAANGLNTSDKTDSRLHVAGLVKGADWKVGGGVLLRDNEGSATQPKSRLYYLGAAYNVSPLLVIDGQVGKLDYRATGNDTKQALLRATYLLSTRTAVYVAGGRIDNDGTAAVALSAGGTVGAGMGQTGIITGIKHAF</sequence>
<dbReference type="PANTHER" id="PTHR34501">
    <property type="entry name" value="PROTEIN YDDL-RELATED"/>
    <property type="match status" value="1"/>
</dbReference>
<keyword evidence="8" id="KW-0626">Porin</keyword>
<evidence type="ECO:0000256" key="10">
    <source>
        <dbReference type="ARBA" id="ARBA00023237"/>
    </source>
</evidence>
<evidence type="ECO:0000259" key="12">
    <source>
        <dbReference type="Pfam" id="PF13609"/>
    </source>
</evidence>
<organism evidence="13 14">
    <name type="scientific">Pseudoduganella lutea</name>
    <dbReference type="NCBI Taxonomy" id="321985"/>
    <lineage>
        <taxon>Bacteria</taxon>
        <taxon>Pseudomonadati</taxon>
        <taxon>Pseudomonadota</taxon>
        <taxon>Betaproteobacteria</taxon>
        <taxon>Burkholderiales</taxon>
        <taxon>Oxalobacteraceae</taxon>
        <taxon>Telluria group</taxon>
        <taxon>Pseudoduganella</taxon>
    </lineage>
</organism>
<dbReference type="RefSeq" id="WP_130186392.1">
    <property type="nucleotide sequence ID" value="NZ_CP035913.1"/>
</dbReference>
<keyword evidence="14" id="KW-1185">Reference proteome</keyword>
<dbReference type="Proteomes" id="UP000290637">
    <property type="component" value="Chromosome"/>
</dbReference>
<dbReference type="PRINTS" id="PR00184">
    <property type="entry name" value="NEISSPPORIN"/>
</dbReference>
<dbReference type="GO" id="GO:0046930">
    <property type="term" value="C:pore complex"/>
    <property type="evidence" value="ECO:0007669"/>
    <property type="project" value="UniProtKB-KW"/>
</dbReference>
<keyword evidence="10" id="KW-0998">Cell outer membrane</keyword>
<dbReference type="KEGG" id="plue:EWM63_10070"/>
<proteinExistence type="predicted"/>
<name>A0A4V0Z3F5_9BURK</name>
<dbReference type="InterPro" id="IPR050298">
    <property type="entry name" value="Gram-neg_bact_OMP"/>
</dbReference>
<dbReference type="InterPro" id="IPR033900">
    <property type="entry name" value="Gram_neg_porin_domain"/>
</dbReference>
<dbReference type="CDD" id="cd00342">
    <property type="entry name" value="gram_neg_porins"/>
    <property type="match status" value="1"/>
</dbReference>
<feature type="signal peptide" evidence="11">
    <location>
        <begin position="1"/>
        <end position="23"/>
    </location>
</feature>
<evidence type="ECO:0000256" key="11">
    <source>
        <dbReference type="SAM" id="SignalP"/>
    </source>
</evidence>
<dbReference type="GO" id="GO:0009279">
    <property type="term" value="C:cell outer membrane"/>
    <property type="evidence" value="ECO:0007669"/>
    <property type="project" value="UniProtKB-SubCell"/>
</dbReference>
<evidence type="ECO:0000256" key="8">
    <source>
        <dbReference type="ARBA" id="ARBA00023114"/>
    </source>
</evidence>
<comment type="subcellular location">
    <subcellularLocation>
        <location evidence="1">Cell outer membrane</location>
        <topology evidence="1">Multi-pass membrane protein</topology>
    </subcellularLocation>
</comment>